<keyword evidence="4" id="KW-0964">Secreted</keyword>
<accession>V9LEY3</accession>
<comment type="similarity">
    <text evidence="2">Belongs to the IL-17 family.</text>
</comment>
<keyword evidence="5 7" id="KW-0732">Signal</keyword>
<protein>
    <submittedName>
        <fullName evidence="8 9">Interleukin-17A</fullName>
    </submittedName>
</protein>
<dbReference type="InterPro" id="IPR020440">
    <property type="entry name" value="IL-17_chr"/>
</dbReference>
<evidence type="ECO:0000313" key="8">
    <source>
        <dbReference type="EMBL" id="AFP11540.1"/>
    </source>
</evidence>
<dbReference type="GO" id="GO:0005615">
    <property type="term" value="C:extracellular space"/>
    <property type="evidence" value="ECO:0007669"/>
    <property type="project" value="UniProtKB-KW"/>
</dbReference>
<sequence length="161" mass="18129">MSLWFQVMAALCVSARAAPTKGSGKADQEGGRERGRYQHQPKYTLSFRESPGSSDWSRGHSQDQGHGQGHAGIKSRSISPWIYKNNYDPDRYPATIWEAHCVHSHCINARGKLDEDLNTQRVWQRVLVLRRESSASKLNFLVEEIPVPVACVCVRARVLQA</sequence>
<evidence type="ECO:0000313" key="10">
    <source>
        <dbReference type="Proteomes" id="UP000314986"/>
    </source>
</evidence>
<dbReference type="Gene3D" id="2.10.90.10">
    <property type="entry name" value="Cystine-knot cytokines"/>
    <property type="match status" value="1"/>
</dbReference>
<keyword evidence="10" id="KW-1185">Reference proteome</keyword>
<dbReference type="GO" id="GO:0005125">
    <property type="term" value="F:cytokine activity"/>
    <property type="evidence" value="ECO:0007669"/>
    <property type="project" value="UniProtKB-KW"/>
</dbReference>
<keyword evidence="3" id="KW-0202">Cytokine</keyword>
<proteinExistence type="evidence at transcript level"/>
<evidence type="ECO:0000256" key="1">
    <source>
        <dbReference type="ARBA" id="ARBA00004613"/>
    </source>
</evidence>
<feature type="region of interest" description="Disordered" evidence="6">
    <location>
        <begin position="18"/>
        <end position="73"/>
    </location>
</feature>
<evidence type="ECO:0000256" key="2">
    <source>
        <dbReference type="ARBA" id="ARBA00007236"/>
    </source>
</evidence>
<feature type="signal peptide" evidence="7">
    <location>
        <begin position="1"/>
        <end position="17"/>
    </location>
</feature>
<name>V9LEY3_CALMI</name>
<gene>
    <name evidence="9" type="primary">il17a/f2</name>
</gene>
<evidence type="ECO:0000256" key="7">
    <source>
        <dbReference type="SAM" id="SignalP"/>
    </source>
</evidence>
<dbReference type="GeneTree" id="ENSGT00970000198049"/>
<dbReference type="AlphaFoldDB" id="V9LEY3"/>
<dbReference type="Ensembl" id="ENSCMIT00000005491.1">
    <property type="protein sequence ID" value="ENSCMIP00000005307.1"/>
    <property type="gene ID" value="ENSCMIG00000003093.1"/>
</dbReference>
<feature type="chain" id="PRO_5044739663" evidence="7">
    <location>
        <begin position="18"/>
        <end position="161"/>
    </location>
</feature>
<dbReference type="EMBL" id="JW879023">
    <property type="protein sequence ID" value="AFP11540.1"/>
    <property type="molecule type" value="mRNA"/>
</dbReference>
<dbReference type="GO" id="GO:0006954">
    <property type="term" value="P:inflammatory response"/>
    <property type="evidence" value="ECO:0007669"/>
    <property type="project" value="InterPro"/>
</dbReference>
<dbReference type="InterPro" id="IPR010345">
    <property type="entry name" value="IL-17_fam"/>
</dbReference>
<dbReference type="Proteomes" id="UP000314986">
    <property type="component" value="Unassembled WGS sequence"/>
</dbReference>
<evidence type="ECO:0000256" key="6">
    <source>
        <dbReference type="SAM" id="MobiDB-lite"/>
    </source>
</evidence>
<reference evidence="10" key="1">
    <citation type="journal article" date="2006" name="Science">
        <title>Ancient noncoding elements conserved in the human genome.</title>
        <authorList>
            <person name="Venkatesh B."/>
            <person name="Kirkness E.F."/>
            <person name="Loh Y.H."/>
            <person name="Halpern A.L."/>
            <person name="Lee A.P."/>
            <person name="Johnson J."/>
            <person name="Dandona N."/>
            <person name="Viswanathan L.D."/>
            <person name="Tay A."/>
            <person name="Venter J.C."/>
            <person name="Strausberg R.L."/>
            <person name="Brenner S."/>
        </authorList>
    </citation>
    <scope>NUCLEOTIDE SEQUENCE [LARGE SCALE GENOMIC DNA]</scope>
</reference>
<evidence type="ECO:0000256" key="5">
    <source>
        <dbReference type="ARBA" id="ARBA00022729"/>
    </source>
</evidence>
<dbReference type="InterPro" id="IPR029034">
    <property type="entry name" value="Cystine-knot_cytokine"/>
</dbReference>
<dbReference type="Pfam" id="PF06083">
    <property type="entry name" value="IL17"/>
    <property type="match status" value="1"/>
</dbReference>
<evidence type="ECO:0000313" key="9">
    <source>
        <dbReference type="Ensembl" id="ENSCMIP00000005307.1"/>
    </source>
</evidence>
<feature type="compositionally biased region" description="Basic and acidic residues" evidence="6">
    <location>
        <begin position="24"/>
        <end position="36"/>
    </location>
</feature>
<organism evidence="8">
    <name type="scientific">Callorhinchus milii</name>
    <name type="common">Ghost shark</name>
    <dbReference type="NCBI Taxonomy" id="7868"/>
    <lineage>
        <taxon>Eukaryota</taxon>
        <taxon>Metazoa</taxon>
        <taxon>Chordata</taxon>
        <taxon>Craniata</taxon>
        <taxon>Vertebrata</taxon>
        <taxon>Chondrichthyes</taxon>
        <taxon>Holocephali</taxon>
        <taxon>Chimaeriformes</taxon>
        <taxon>Callorhinchidae</taxon>
        <taxon>Callorhinchus</taxon>
    </lineage>
</organism>
<comment type="subcellular location">
    <subcellularLocation>
        <location evidence="1">Secreted</location>
    </subcellularLocation>
</comment>
<evidence type="ECO:0000256" key="3">
    <source>
        <dbReference type="ARBA" id="ARBA00022514"/>
    </source>
</evidence>
<evidence type="ECO:0000256" key="4">
    <source>
        <dbReference type="ARBA" id="ARBA00022525"/>
    </source>
</evidence>
<dbReference type="SUPFAM" id="SSF57501">
    <property type="entry name" value="Cystine-knot cytokines"/>
    <property type="match status" value="1"/>
</dbReference>
<dbReference type="PRINTS" id="PR01932">
    <property type="entry name" value="INTRLEUKIN17"/>
</dbReference>
<dbReference type="STRING" id="7868.ENSCMIP00000005307"/>
<reference evidence="10" key="2">
    <citation type="journal article" date="2007" name="PLoS Biol.">
        <title>Survey sequencing and comparative analysis of the elephant shark (Callorhinchus milii) genome.</title>
        <authorList>
            <person name="Venkatesh B."/>
            <person name="Kirkness E.F."/>
            <person name="Loh Y.H."/>
            <person name="Halpern A.L."/>
            <person name="Lee A.P."/>
            <person name="Johnson J."/>
            <person name="Dandona N."/>
            <person name="Viswanathan L.D."/>
            <person name="Tay A."/>
            <person name="Venter J.C."/>
            <person name="Strausberg R.L."/>
            <person name="Brenner S."/>
        </authorList>
    </citation>
    <scope>NUCLEOTIDE SEQUENCE [LARGE SCALE GENOMIC DNA]</scope>
</reference>
<reference evidence="9" key="4">
    <citation type="submission" date="2025-05" db="UniProtKB">
        <authorList>
            <consortium name="Ensembl"/>
        </authorList>
    </citation>
    <scope>IDENTIFICATION</scope>
</reference>
<reference evidence="8 10" key="3">
    <citation type="journal article" date="2014" name="Nature">
        <title>Elephant shark genome provides unique insights into gnathostome evolution.</title>
        <authorList>
            <consortium name="International Elephant Shark Genome Sequencing Consortium"/>
            <person name="Venkatesh B."/>
            <person name="Lee A.P."/>
            <person name="Ravi V."/>
            <person name="Maurya A.K."/>
            <person name="Lian M.M."/>
            <person name="Swann J.B."/>
            <person name="Ohta Y."/>
            <person name="Flajnik M.F."/>
            <person name="Sutoh Y."/>
            <person name="Kasahara M."/>
            <person name="Hoon S."/>
            <person name="Gangu V."/>
            <person name="Roy S.W."/>
            <person name="Irimia M."/>
            <person name="Korzh V."/>
            <person name="Kondrychyn I."/>
            <person name="Lim Z.W."/>
            <person name="Tay B.H."/>
            <person name="Tohari S."/>
            <person name="Kong K.W."/>
            <person name="Ho S."/>
            <person name="Lorente-Galdos B."/>
            <person name="Quilez J."/>
            <person name="Marques-Bonet T."/>
            <person name="Raney B.J."/>
            <person name="Ingham P.W."/>
            <person name="Tay A."/>
            <person name="Hillier L.W."/>
            <person name="Minx P."/>
            <person name="Boehm T."/>
            <person name="Wilson R.K."/>
            <person name="Brenner S."/>
            <person name="Warren W.C."/>
        </authorList>
    </citation>
    <scope>NUCLEOTIDE SEQUENCE</scope>
    <source>
        <tissue evidence="8">Intestine</tissue>
    </source>
</reference>